<keyword evidence="8 10" id="KW-1133">Transmembrane helix</keyword>
<dbReference type="Pfam" id="PF03748">
    <property type="entry name" value="FliL"/>
    <property type="match status" value="1"/>
</dbReference>
<dbReference type="GO" id="GO:0009425">
    <property type="term" value="C:bacterial-type flagellum basal body"/>
    <property type="evidence" value="ECO:0007669"/>
    <property type="project" value="InterPro"/>
</dbReference>
<keyword evidence="12" id="KW-1185">Reference proteome</keyword>
<keyword evidence="10" id="KW-0997">Cell inner membrane</keyword>
<evidence type="ECO:0000256" key="7">
    <source>
        <dbReference type="ARBA" id="ARBA00022779"/>
    </source>
</evidence>
<feature type="transmembrane region" description="Helical" evidence="10">
    <location>
        <begin position="20"/>
        <end position="41"/>
    </location>
</feature>
<comment type="function">
    <text evidence="1 10">Controls the rotational direction of flagella during chemotaxis.</text>
</comment>
<evidence type="ECO:0000256" key="5">
    <source>
        <dbReference type="ARBA" id="ARBA00022500"/>
    </source>
</evidence>
<gene>
    <name evidence="11" type="ORF">SAMN04488026_1007111</name>
</gene>
<dbReference type="PANTHER" id="PTHR35091:SF2">
    <property type="entry name" value="FLAGELLAR PROTEIN FLIL"/>
    <property type="match status" value="1"/>
</dbReference>
<dbReference type="GO" id="GO:0071978">
    <property type="term" value="P:bacterial-type flagellum-dependent swarming motility"/>
    <property type="evidence" value="ECO:0007669"/>
    <property type="project" value="TreeGrafter"/>
</dbReference>
<evidence type="ECO:0000256" key="2">
    <source>
        <dbReference type="ARBA" id="ARBA00004162"/>
    </source>
</evidence>
<comment type="similarity">
    <text evidence="3 10">Belongs to the FliL family.</text>
</comment>
<evidence type="ECO:0000256" key="3">
    <source>
        <dbReference type="ARBA" id="ARBA00008281"/>
    </source>
</evidence>
<proteinExistence type="inferred from homology"/>
<dbReference type="GO" id="GO:0005886">
    <property type="term" value="C:plasma membrane"/>
    <property type="evidence" value="ECO:0007669"/>
    <property type="project" value="UniProtKB-SubCell"/>
</dbReference>
<evidence type="ECO:0000256" key="1">
    <source>
        <dbReference type="ARBA" id="ARBA00002254"/>
    </source>
</evidence>
<evidence type="ECO:0000313" key="11">
    <source>
        <dbReference type="EMBL" id="SDI81806.1"/>
    </source>
</evidence>
<comment type="subcellular location">
    <subcellularLocation>
        <location evidence="10">Cell inner membrane</location>
    </subcellularLocation>
    <subcellularLocation>
        <location evidence="2">Cell membrane</location>
        <topology evidence="2">Single-pass membrane protein</topology>
    </subcellularLocation>
</comment>
<keyword evidence="4" id="KW-1003">Cell membrane</keyword>
<name>A0A1G8NP95_9RHOB</name>
<organism evidence="11 12">
    <name type="scientific">Aliiruegeria lutimaris</name>
    <dbReference type="NCBI Taxonomy" id="571298"/>
    <lineage>
        <taxon>Bacteria</taxon>
        <taxon>Pseudomonadati</taxon>
        <taxon>Pseudomonadota</taxon>
        <taxon>Alphaproteobacteria</taxon>
        <taxon>Rhodobacterales</taxon>
        <taxon>Roseobacteraceae</taxon>
        <taxon>Aliiruegeria</taxon>
    </lineage>
</organism>
<sequence length="167" mass="18097">MADESKTPANEAAPKKKGILPILIGLVLSIGLGAGGFFAAYSGMLNGLLGGSQNAAHAATDAHSTEIAEVAFVPIEPILISLPGGDTPRHLRFRAHIETIPAHQKAVADIMPRIMDVLNGYLRAVATEDLERPMALFRLRAQMLRRIRLVADQREIRDLLVTEFVLN</sequence>
<evidence type="ECO:0000256" key="9">
    <source>
        <dbReference type="ARBA" id="ARBA00023136"/>
    </source>
</evidence>
<keyword evidence="7 10" id="KW-0283">Flagellar rotation</keyword>
<dbReference type="InterPro" id="IPR005503">
    <property type="entry name" value="FliL"/>
</dbReference>
<keyword evidence="9 10" id="KW-0472">Membrane</keyword>
<dbReference type="OrthoDB" id="7619358at2"/>
<evidence type="ECO:0000256" key="4">
    <source>
        <dbReference type="ARBA" id="ARBA00022475"/>
    </source>
</evidence>
<dbReference type="PANTHER" id="PTHR35091">
    <property type="entry name" value="FLAGELLAR PROTEIN FLIL"/>
    <property type="match status" value="1"/>
</dbReference>
<protein>
    <recommendedName>
        <fullName evidence="10">Flagellar protein FliL</fullName>
    </recommendedName>
</protein>
<keyword evidence="5 10" id="KW-0145">Chemotaxis</keyword>
<evidence type="ECO:0000256" key="8">
    <source>
        <dbReference type="ARBA" id="ARBA00022989"/>
    </source>
</evidence>
<dbReference type="RefSeq" id="WP_093151152.1">
    <property type="nucleotide sequence ID" value="NZ_FNEK01000007.1"/>
</dbReference>
<dbReference type="AlphaFoldDB" id="A0A1G8NP95"/>
<keyword evidence="11" id="KW-0966">Cell projection</keyword>
<dbReference type="EMBL" id="FNEK01000007">
    <property type="protein sequence ID" value="SDI81806.1"/>
    <property type="molecule type" value="Genomic_DNA"/>
</dbReference>
<keyword evidence="11" id="KW-0282">Flagellum</keyword>
<reference evidence="11 12" key="1">
    <citation type="submission" date="2016-10" db="EMBL/GenBank/DDBJ databases">
        <authorList>
            <person name="de Groot N.N."/>
        </authorList>
    </citation>
    <scope>NUCLEOTIDE SEQUENCE [LARGE SCALE GENOMIC DNA]</scope>
    <source>
        <strain evidence="11 12">DSM 25294</strain>
    </source>
</reference>
<evidence type="ECO:0000256" key="6">
    <source>
        <dbReference type="ARBA" id="ARBA00022692"/>
    </source>
</evidence>
<evidence type="ECO:0000256" key="10">
    <source>
        <dbReference type="RuleBase" id="RU364125"/>
    </source>
</evidence>
<keyword evidence="6 10" id="KW-0812">Transmembrane</keyword>
<evidence type="ECO:0000313" key="12">
    <source>
        <dbReference type="Proteomes" id="UP000199382"/>
    </source>
</evidence>
<dbReference type="STRING" id="571298.SAMN04488026_1007111"/>
<keyword evidence="11" id="KW-0969">Cilium</keyword>
<accession>A0A1G8NP95</accession>
<dbReference type="Proteomes" id="UP000199382">
    <property type="component" value="Unassembled WGS sequence"/>
</dbReference>
<dbReference type="GO" id="GO:0006935">
    <property type="term" value="P:chemotaxis"/>
    <property type="evidence" value="ECO:0007669"/>
    <property type="project" value="UniProtKB-KW"/>
</dbReference>